<feature type="transmembrane region" description="Helical" evidence="18">
    <location>
        <begin position="582"/>
        <end position="600"/>
    </location>
</feature>
<evidence type="ECO:0000256" key="5">
    <source>
        <dbReference type="ARBA" id="ARBA00022723"/>
    </source>
</evidence>
<evidence type="ECO:0000256" key="17">
    <source>
        <dbReference type="RuleBase" id="RU366077"/>
    </source>
</evidence>
<keyword evidence="13" id="KW-1015">Disulfide bond</keyword>
<dbReference type="FunFam" id="3.90.132.10:FF:000001">
    <property type="entry name" value="leishmanolysin-like peptidase isoform X2"/>
    <property type="match status" value="1"/>
</dbReference>
<keyword evidence="10 16" id="KW-0482">Metalloprotease</keyword>
<keyword evidence="5 16" id="KW-0479">Metal-binding</keyword>
<dbReference type="GO" id="GO:0005737">
    <property type="term" value="C:cytoplasm"/>
    <property type="evidence" value="ECO:0007669"/>
    <property type="project" value="TreeGrafter"/>
</dbReference>
<dbReference type="EC" id="3.4.24.-" evidence="17"/>
<comment type="catalytic activity">
    <reaction evidence="1">
        <text>Preference for hydrophobic residues at P1 and P1' and basic residues at P2' and P3'. A model nonapeptide is cleaved at -Ala-Tyr-|-Leu-Lys-Lys-.</text>
        <dbReference type="EC" id="3.4.24.36"/>
    </reaction>
</comment>
<gene>
    <name evidence="19" type="ORF">TM35_000112420</name>
</gene>
<dbReference type="GO" id="GO:0006508">
    <property type="term" value="P:proteolysis"/>
    <property type="evidence" value="ECO:0007669"/>
    <property type="project" value="UniProtKB-KW"/>
</dbReference>
<evidence type="ECO:0000313" key="20">
    <source>
        <dbReference type="Proteomes" id="UP000192257"/>
    </source>
</evidence>
<protein>
    <recommendedName>
        <fullName evidence="17">Leishmanolysin-like peptidase</fullName>
        <ecNumber evidence="17">3.4.24.-</ecNumber>
    </recommendedName>
</protein>
<feature type="binding site" evidence="16">
    <location>
        <position position="239"/>
    </location>
    <ligand>
        <name>Zn(2+)</name>
        <dbReference type="ChEBI" id="CHEBI:29105"/>
        <note>catalytic</note>
    </ligand>
</feature>
<dbReference type="PRINTS" id="PR00782">
    <property type="entry name" value="LSHMANOLYSIN"/>
</dbReference>
<comment type="cofactor">
    <cofactor evidence="16 17">
        <name>Zn(2+)</name>
        <dbReference type="ChEBI" id="CHEBI:29105"/>
    </cofactor>
    <text evidence="16 17">Binds 1 zinc ion per subunit.</text>
</comment>
<dbReference type="Gene3D" id="3.10.170.20">
    <property type="match status" value="1"/>
</dbReference>
<accession>A0A1X0NYS5</accession>
<evidence type="ECO:0000256" key="1">
    <source>
        <dbReference type="ARBA" id="ARBA00001249"/>
    </source>
</evidence>
<dbReference type="OrthoDB" id="244319at2759"/>
<evidence type="ECO:0000256" key="10">
    <source>
        <dbReference type="ARBA" id="ARBA00023049"/>
    </source>
</evidence>
<evidence type="ECO:0000256" key="16">
    <source>
        <dbReference type="PIRSR" id="PIRSR601577-2"/>
    </source>
</evidence>
<keyword evidence="20" id="KW-1185">Reference proteome</keyword>
<evidence type="ECO:0000256" key="9">
    <source>
        <dbReference type="ARBA" id="ARBA00022889"/>
    </source>
</evidence>
<keyword evidence="14" id="KW-0325">Glycoprotein</keyword>
<evidence type="ECO:0000256" key="4">
    <source>
        <dbReference type="ARBA" id="ARBA00022670"/>
    </source>
</evidence>
<dbReference type="VEuPathDB" id="TriTrypDB:TM35_000112420"/>
<evidence type="ECO:0000256" key="7">
    <source>
        <dbReference type="ARBA" id="ARBA00022801"/>
    </source>
</evidence>
<evidence type="ECO:0000256" key="14">
    <source>
        <dbReference type="ARBA" id="ARBA00023180"/>
    </source>
</evidence>
<keyword evidence="18" id="KW-1133">Transmembrane helix</keyword>
<comment type="subcellular location">
    <subcellularLocation>
        <location evidence="2">Membrane</location>
    </subcellularLocation>
</comment>
<evidence type="ECO:0000256" key="2">
    <source>
        <dbReference type="ARBA" id="ARBA00004370"/>
    </source>
</evidence>
<dbReference type="GO" id="GO:0046872">
    <property type="term" value="F:metal ion binding"/>
    <property type="evidence" value="ECO:0007669"/>
    <property type="project" value="UniProtKB-KW"/>
</dbReference>
<dbReference type="AlphaFoldDB" id="A0A1X0NYS5"/>
<organism evidence="19 20">
    <name type="scientific">Trypanosoma theileri</name>
    <dbReference type="NCBI Taxonomy" id="67003"/>
    <lineage>
        <taxon>Eukaryota</taxon>
        <taxon>Discoba</taxon>
        <taxon>Euglenozoa</taxon>
        <taxon>Kinetoplastea</taxon>
        <taxon>Metakinetoplastina</taxon>
        <taxon>Trypanosomatida</taxon>
        <taxon>Trypanosomatidae</taxon>
        <taxon>Trypanosoma</taxon>
    </lineage>
</organism>
<feature type="active site" evidence="15">
    <location>
        <position position="236"/>
    </location>
</feature>
<dbReference type="InterPro" id="IPR001577">
    <property type="entry name" value="Peptidase_M8"/>
</dbReference>
<keyword evidence="12" id="KW-0865">Zymogen</keyword>
<reference evidence="19 20" key="1">
    <citation type="submission" date="2017-03" db="EMBL/GenBank/DDBJ databases">
        <title>An alternative strategy for trypanosome survival in the mammalian bloodstream revealed through genome and transcriptome analysis of the ubiquitous bovine parasite Trypanosoma (Megatrypanum) theileri.</title>
        <authorList>
            <person name="Kelly S."/>
            <person name="Ivens A."/>
            <person name="Mott A."/>
            <person name="O'Neill E."/>
            <person name="Emms D."/>
            <person name="Macleod O."/>
            <person name="Voorheis P."/>
            <person name="Matthews J."/>
            <person name="Matthews K."/>
            <person name="Carrington M."/>
        </authorList>
    </citation>
    <scope>NUCLEOTIDE SEQUENCE [LARGE SCALE GENOMIC DNA]</scope>
    <source>
        <strain evidence="19">Edinburgh</strain>
    </source>
</reference>
<feature type="binding site" evidence="16">
    <location>
        <position position="304"/>
    </location>
    <ligand>
        <name>Zn(2+)</name>
        <dbReference type="ChEBI" id="CHEBI:29105"/>
        <note>catalytic</note>
    </ligand>
</feature>
<keyword evidence="18" id="KW-0812">Transmembrane</keyword>
<evidence type="ECO:0000256" key="6">
    <source>
        <dbReference type="ARBA" id="ARBA00022729"/>
    </source>
</evidence>
<proteinExistence type="inferred from homology"/>
<keyword evidence="7 17" id="KW-0378">Hydrolase</keyword>
<dbReference type="GO" id="GO:0016020">
    <property type="term" value="C:membrane"/>
    <property type="evidence" value="ECO:0007669"/>
    <property type="project" value="UniProtKB-SubCell"/>
</dbReference>
<keyword evidence="11 18" id="KW-0472">Membrane</keyword>
<evidence type="ECO:0000256" key="13">
    <source>
        <dbReference type="ARBA" id="ARBA00023157"/>
    </source>
</evidence>
<evidence type="ECO:0000256" key="15">
    <source>
        <dbReference type="PIRSR" id="PIRSR601577-1"/>
    </source>
</evidence>
<keyword evidence="4 17" id="KW-0645">Protease</keyword>
<evidence type="ECO:0000256" key="3">
    <source>
        <dbReference type="ARBA" id="ARBA00005860"/>
    </source>
</evidence>
<dbReference type="PANTHER" id="PTHR10942">
    <property type="entry name" value="LEISHMANOLYSIN-LIKE PEPTIDASE"/>
    <property type="match status" value="1"/>
</dbReference>
<evidence type="ECO:0000256" key="12">
    <source>
        <dbReference type="ARBA" id="ARBA00023145"/>
    </source>
</evidence>
<dbReference type="RefSeq" id="XP_028883774.1">
    <property type="nucleotide sequence ID" value="XM_029024951.1"/>
</dbReference>
<dbReference type="GO" id="GO:0007155">
    <property type="term" value="P:cell adhesion"/>
    <property type="evidence" value="ECO:0007669"/>
    <property type="project" value="UniProtKB-KW"/>
</dbReference>
<keyword evidence="9" id="KW-0130">Cell adhesion</keyword>
<name>A0A1X0NYS5_9TRYP</name>
<keyword evidence="8 16" id="KW-0862">Zinc</keyword>
<evidence type="ECO:0000256" key="8">
    <source>
        <dbReference type="ARBA" id="ARBA00022833"/>
    </source>
</evidence>
<dbReference type="Gene3D" id="3.90.132.10">
    <property type="entry name" value="Leishmanolysin , domain 2"/>
    <property type="match status" value="1"/>
</dbReference>
<dbReference type="Proteomes" id="UP000192257">
    <property type="component" value="Unassembled WGS sequence"/>
</dbReference>
<evidence type="ECO:0000256" key="18">
    <source>
        <dbReference type="SAM" id="Phobius"/>
    </source>
</evidence>
<dbReference type="EMBL" id="NBCO01000011">
    <property type="protein sequence ID" value="ORC89708.1"/>
    <property type="molecule type" value="Genomic_DNA"/>
</dbReference>
<dbReference type="PANTHER" id="PTHR10942:SF0">
    <property type="entry name" value="LEISHMANOLYSIN-LIKE PEPTIDASE"/>
    <property type="match status" value="1"/>
</dbReference>
<comment type="caution">
    <text evidence="19">The sequence shown here is derived from an EMBL/GenBank/DDBJ whole genome shotgun (WGS) entry which is preliminary data.</text>
</comment>
<evidence type="ECO:0000256" key="11">
    <source>
        <dbReference type="ARBA" id="ARBA00023136"/>
    </source>
</evidence>
<dbReference type="GeneID" id="39984731"/>
<evidence type="ECO:0000313" key="19">
    <source>
        <dbReference type="EMBL" id="ORC89708.1"/>
    </source>
</evidence>
<dbReference type="SUPFAM" id="SSF55486">
    <property type="entry name" value="Metalloproteases ('zincins'), catalytic domain"/>
    <property type="match status" value="1"/>
</dbReference>
<dbReference type="GO" id="GO:0004222">
    <property type="term" value="F:metalloendopeptidase activity"/>
    <property type="evidence" value="ECO:0007669"/>
    <property type="project" value="UniProtKB-UniRule"/>
</dbReference>
<sequence>MLDTVYRHLHCVNLVQVMFFSFFLFCISEFVVASSGVRMKYCMFDEVMSRIGNDPVAVIPEVPRKGHSAVQVYTVGGDEFSPIRIKALLNNLDEPSKYCSNEGEVRLGLRKVEVFCRSVSVLTEEKKKIIVKQVIPAAINLHAERLSVVPLKGPVRIPQKNIGLCQWFIIPREHHTVGVDGGDFFLYVSAMQSEVVMAWAMPCARLESGRPFLGGMNLDPMGVSSTKIFARVVAHEIAHALGFNQHLFTRRNMISNISNVRGKANVRVISTPKVKEFTGKYYNCPEIPGMELEDEGGKGTLSSHWERRNAIDELMSGLIGKGYYTVLTLAAFHDTGFFKANFSMAEPMKWGNNSGCQFLKEPCIKNEISSFPDLFCNWNGKNSLPSCTYDHLSLGYCTLDSFTEDRPPEYRYFTDPKRGGSSSFMDFCPHVDEDPKKSCTSGNAMDMKGSYIGPNSRCVKGVDLRLSNVPLGDVCVNTLCENGKLKVQFQLDSEWYLCEENKIIRSKNPQWSGGIRCPKYNEVCIDLPDVSGVLPPVVLPFSYRLTTENNITELQKEERTTTDGKIKLPGFKTANNNMFESGIILLSCFFPLSFIVFFIVA</sequence>
<feature type="binding site" evidence="16">
    <location>
        <position position="235"/>
    </location>
    <ligand>
        <name>Zn(2+)</name>
        <dbReference type="ChEBI" id="CHEBI:29105"/>
        <note>catalytic</note>
    </ligand>
</feature>
<dbReference type="Gene3D" id="2.10.55.10">
    <property type="entry name" value="Leishmanolysin domain 3"/>
    <property type="match status" value="1"/>
</dbReference>
<keyword evidence="6" id="KW-0732">Signal</keyword>
<dbReference type="Gene3D" id="2.30.34.10">
    <property type="entry name" value="Leishmanolysin domain 4"/>
    <property type="match status" value="1"/>
</dbReference>
<comment type="similarity">
    <text evidence="3 17">Belongs to the peptidase M8 family.</text>
</comment>
<dbReference type="Pfam" id="PF01457">
    <property type="entry name" value="Peptidase_M8"/>
    <property type="match status" value="1"/>
</dbReference>
<feature type="transmembrane region" description="Helical" evidence="18">
    <location>
        <begin position="12"/>
        <end position="33"/>
    </location>
</feature>